<comment type="caution">
    <text evidence="2">The sequence shown here is derived from an EMBL/GenBank/DDBJ whole genome shotgun (WGS) entry which is preliminary data.</text>
</comment>
<organism evidence="2 3">
    <name type="scientific">Hoylesella loescheii DSM 19665 = JCM 12249 = ATCC 15930</name>
    <dbReference type="NCBI Taxonomy" id="1122985"/>
    <lineage>
        <taxon>Bacteria</taxon>
        <taxon>Pseudomonadati</taxon>
        <taxon>Bacteroidota</taxon>
        <taxon>Bacteroidia</taxon>
        <taxon>Bacteroidales</taxon>
        <taxon>Prevotellaceae</taxon>
        <taxon>Hoylesella</taxon>
    </lineage>
</organism>
<gene>
    <name evidence="2" type="ORF">HMPREF1991_01104</name>
</gene>
<dbReference type="EMBL" id="JNGW01000044">
    <property type="protein sequence ID" value="KDR52800.1"/>
    <property type="molecule type" value="Genomic_DNA"/>
</dbReference>
<keyword evidence="1" id="KW-0732">Signal</keyword>
<accession>A0A069QJ02</accession>
<reference evidence="2 3" key="1">
    <citation type="submission" date="2013-08" db="EMBL/GenBank/DDBJ databases">
        <authorList>
            <person name="Weinstock G."/>
            <person name="Sodergren E."/>
            <person name="Wylie T."/>
            <person name="Fulton L."/>
            <person name="Fulton R."/>
            <person name="Fronick C."/>
            <person name="O'Laughlin M."/>
            <person name="Godfrey J."/>
            <person name="Miner T."/>
            <person name="Herter B."/>
            <person name="Appelbaum E."/>
            <person name="Cordes M."/>
            <person name="Lek S."/>
            <person name="Wollam A."/>
            <person name="Pepin K.H."/>
            <person name="Palsikar V.B."/>
            <person name="Mitreva M."/>
            <person name="Wilson R.K."/>
        </authorList>
    </citation>
    <scope>NUCLEOTIDE SEQUENCE [LARGE SCALE GENOMIC DNA]</scope>
    <source>
        <strain evidence="2 3">ATCC 15930</strain>
    </source>
</reference>
<sequence length="213" mass="24253">MRKNFAILFMIINVCFLSAHAQRSCKDCIQDLYKMMEASLLDSISIGHSSYSVKSLYQGKGHGLVVGAISKARVFSYGNPLDSVVMLDLGDKALYFMVNTEPPRSFKHTDINAVYDSEGRNLLDKEDYMMFPAVINDPDGFTFVREGPSTKFKVKAKIEKDKIFFYTPILSGDWYRIYLKDGGPCIGYVHCSRILPYDKCSMQIKKKMRNLMS</sequence>
<dbReference type="PATRIC" id="fig|1122985.7.peg.1148"/>
<evidence type="ECO:0008006" key="4">
    <source>
        <dbReference type="Google" id="ProtNLM"/>
    </source>
</evidence>
<evidence type="ECO:0000313" key="2">
    <source>
        <dbReference type="EMBL" id="KDR52800.1"/>
    </source>
</evidence>
<dbReference type="Proteomes" id="UP000027442">
    <property type="component" value="Unassembled WGS sequence"/>
</dbReference>
<dbReference type="RefSeq" id="WP_018968040.1">
    <property type="nucleotide sequence ID" value="NZ_KB899220.1"/>
</dbReference>
<keyword evidence="3" id="KW-1185">Reference proteome</keyword>
<proteinExistence type="predicted"/>
<evidence type="ECO:0000256" key="1">
    <source>
        <dbReference type="SAM" id="SignalP"/>
    </source>
</evidence>
<dbReference type="HOGENOM" id="CLU_1287923_0_0_10"/>
<name>A0A069QJ02_HOYLO</name>
<protein>
    <recommendedName>
        <fullName evidence="4">SH3b domain-containing protein</fullName>
    </recommendedName>
</protein>
<feature type="signal peptide" evidence="1">
    <location>
        <begin position="1"/>
        <end position="21"/>
    </location>
</feature>
<dbReference type="AlphaFoldDB" id="A0A069QJ02"/>
<evidence type="ECO:0000313" key="3">
    <source>
        <dbReference type="Proteomes" id="UP000027442"/>
    </source>
</evidence>
<feature type="chain" id="PRO_5001665388" description="SH3b domain-containing protein" evidence="1">
    <location>
        <begin position="22"/>
        <end position="213"/>
    </location>
</feature>